<evidence type="ECO:0000313" key="2">
    <source>
        <dbReference type="Proteomes" id="UP001164539"/>
    </source>
</evidence>
<dbReference type="EMBL" id="CM051407">
    <property type="protein sequence ID" value="KAJ4701782.1"/>
    <property type="molecule type" value="Genomic_DNA"/>
</dbReference>
<gene>
    <name evidence="1" type="ORF">OWV82_024969</name>
</gene>
<proteinExistence type="predicted"/>
<name>A0ACC1WRY0_MELAZ</name>
<organism evidence="1 2">
    <name type="scientific">Melia azedarach</name>
    <name type="common">Chinaberry tree</name>
    <dbReference type="NCBI Taxonomy" id="155640"/>
    <lineage>
        <taxon>Eukaryota</taxon>
        <taxon>Viridiplantae</taxon>
        <taxon>Streptophyta</taxon>
        <taxon>Embryophyta</taxon>
        <taxon>Tracheophyta</taxon>
        <taxon>Spermatophyta</taxon>
        <taxon>Magnoliopsida</taxon>
        <taxon>eudicotyledons</taxon>
        <taxon>Gunneridae</taxon>
        <taxon>Pentapetalae</taxon>
        <taxon>rosids</taxon>
        <taxon>malvids</taxon>
        <taxon>Sapindales</taxon>
        <taxon>Meliaceae</taxon>
        <taxon>Melia</taxon>
    </lineage>
</organism>
<sequence>MIFGESTIQETHYDILCVREDASYEEIRAGYRSAILNYHPDKLQKISEASHHGNELGDKFLKVQKAWEVLSNSRSRAVYDIELQALRQDISAAEDVSLEDMMIEDNGEALDLFYQCRCGDYFSIDSLELGKMGYTLLRNGNRISIQSPETLPASVILPCGSCSLHVRLFVTPDIKVTVDGQL</sequence>
<reference evidence="1 2" key="1">
    <citation type="journal article" date="2023" name="Science">
        <title>Complex scaffold remodeling in plant triterpene biosynthesis.</title>
        <authorList>
            <person name="De La Pena R."/>
            <person name="Hodgson H."/>
            <person name="Liu J.C."/>
            <person name="Stephenson M.J."/>
            <person name="Martin A.C."/>
            <person name="Owen C."/>
            <person name="Harkess A."/>
            <person name="Leebens-Mack J."/>
            <person name="Jimenez L.E."/>
            <person name="Osbourn A."/>
            <person name="Sattely E.S."/>
        </authorList>
    </citation>
    <scope>NUCLEOTIDE SEQUENCE [LARGE SCALE GENOMIC DNA]</scope>
    <source>
        <strain evidence="2">cv. JPN11</strain>
        <tissue evidence="1">Leaf</tissue>
    </source>
</reference>
<evidence type="ECO:0000313" key="1">
    <source>
        <dbReference type="EMBL" id="KAJ4701782.1"/>
    </source>
</evidence>
<accession>A0ACC1WRY0</accession>
<protein>
    <submittedName>
        <fullName evidence="1">Chaperone DnaJ</fullName>
    </submittedName>
</protein>
<keyword evidence="2" id="KW-1185">Reference proteome</keyword>
<comment type="caution">
    <text evidence="1">The sequence shown here is derived from an EMBL/GenBank/DDBJ whole genome shotgun (WGS) entry which is preliminary data.</text>
</comment>
<dbReference type="Proteomes" id="UP001164539">
    <property type="component" value="Chromosome 14"/>
</dbReference>